<dbReference type="AlphaFoldDB" id="A0A7D5Z607"/>
<dbReference type="EC" id="4.1.3.4" evidence="3"/>
<dbReference type="UniPathway" id="UPA00896">
    <property type="reaction ID" value="UER00863"/>
</dbReference>
<evidence type="ECO:0000256" key="1">
    <source>
        <dbReference type="ARBA" id="ARBA00005143"/>
    </source>
</evidence>
<keyword evidence="11" id="KW-1185">Reference proteome</keyword>
<dbReference type="GeneID" id="26247409"/>
<keyword evidence="5 10" id="KW-0456">Lyase</keyword>
<comment type="pathway">
    <text evidence="1">Metabolic intermediate metabolism; (S)-3-hydroxy-3-methylglutaryl-CoA degradation; acetoacetate from (S)-3-hydroxy-3-methylglutaryl-CoA: step 1/1.</text>
</comment>
<dbReference type="SUPFAM" id="SSF52096">
    <property type="entry name" value="ClpP/crotonase"/>
    <property type="match status" value="1"/>
</dbReference>
<evidence type="ECO:0000259" key="8">
    <source>
        <dbReference type="PROSITE" id="PS50991"/>
    </source>
</evidence>
<feature type="domain" description="N-acetyltransferase" evidence="9">
    <location>
        <begin position="610"/>
        <end position="768"/>
    </location>
</feature>
<evidence type="ECO:0000256" key="6">
    <source>
        <dbReference type="ARBA" id="ARBA00049877"/>
    </source>
</evidence>
<dbReference type="PROSITE" id="PS50991">
    <property type="entry name" value="PYR_CT"/>
    <property type="match status" value="1"/>
</dbReference>
<dbReference type="PROSITE" id="PS51186">
    <property type="entry name" value="GNAT"/>
    <property type="match status" value="1"/>
</dbReference>
<organism evidence="10 11">
    <name type="scientific">Metarhizium brunneum</name>
    <dbReference type="NCBI Taxonomy" id="500148"/>
    <lineage>
        <taxon>Eukaryota</taxon>
        <taxon>Fungi</taxon>
        <taxon>Dikarya</taxon>
        <taxon>Ascomycota</taxon>
        <taxon>Pezizomycotina</taxon>
        <taxon>Sordariomycetes</taxon>
        <taxon>Hypocreomycetidae</taxon>
        <taxon>Hypocreales</taxon>
        <taxon>Clavicipitaceae</taxon>
        <taxon>Metarhizium</taxon>
    </lineage>
</organism>
<evidence type="ECO:0000256" key="4">
    <source>
        <dbReference type="ARBA" id="ARBA00022723"/>
    </source>
</evidence>
<evidence type="ECO:0000256" key="5">
    <source>
        <dbReference type="ARBA" id="ARBA00023239"/>
    </source>
</evidence>
<dbReference type="InterPro" id="IPR000891">
    <property type="entry name" value="PYR_CT"/>
</dbReference>
<dbReference type="Pfam" id="PF00682">
    <property type="entry name" value="HMGL-like"/>
    <property type="match status" value="1"/>
</dbReference>
<dbReference type="PANTHER" id="PTHR42738">
    <property type="entry name" value="HYDROXYMETHYLGLUTARYL-COA LYASE"/>
    <property type="match status" value="1"/>
</dbReference>
<dbReference type="GO" id="GO:0004419">
    <property type="term" value="F:hydroxymethylglutaryl-CoA lyase activity"/>
    <property type="evidence" value="ECO:0007669"/>
    <property type="project" value="UniProtKB-EC"/>
</dbReference>
<feature type="region of interest" description="Disordered" evidence="7">
    <location>
        <begin position="713"/>
        <end position="738"/>
    </location>
</feature>
<dbReference type="Gene3D" id="3.20.20.70">
    <property type="entry name" value="Aldolase class I"/>
    <property type="match status" value="1"/>
</dbReference>
<dbReference type="GO" id="GO:0046872">
    <property type="term" value="F:metal ion binding"/>
    <property type="evidence" value="ECO:0007669"/>
    <property type="project" value="UniProtKB-KW"/>
</dbReference>
<dbReference type="InterPro" id="IPR016181">
    <property type="entry name" value="Acyl_CoA_acyltransferase"/>
</dbReference>
<dbReference type="SUPFAM" id="SSF55729">
    <property type="entry name" value="Acyl-CoA N-acyltransferases (Nat)"/>
    <property type="match status" value="1"/>
</dbReference>
<dbReference type="InterPro" id="IPR000138">
    <property type="entry name" value="HMG_CoA_lyase_AS"/>
</dbReference>
<dbReference type="FunFam" id="3.20.20.70:FF:000071">
    <property type="entry name" value="Hydroxymethylglutaryl-CoA lyase"/>
    <property type="match status" value="1"/>
</dbReference>
<dbReference type="Pfam" id="PF00378">
    <property type="entry name" value="ECH_1"/>
    <property type="match status" value="1"/>
</dbReference>
<gene>
    <name evidence="10" type="primary">HMGCL</name>
    <name evidence="10" type="ORF">G6M90_00g051700</name>
</gene>
<dbReference type="CDD" id="cd06558">
    <property type="entry name" value="crotonase-like"/>
    <property type="match status" value="1"/>
</dbReference>
<dbReference type="GO" id="GO:0006552">
    <property type="term" value="P:L-leucine catabolic process"/>
    <property type="evidence" value="ECO:0007669"/>
    <property type="project" value="TreeGrafter"/>
</dbReference>
<evidence type="ECO:0000313" key="10">
    <source>
        <dbReference type="EMBL" id="QLI67888.1"/>
    </source>
</evidence>
<dbReference type="Proteomes" id="UP000510686">
    <property type="component" value="Chromosome 2"/>
</dbReference>
<dbReference type="OrthoDB" id="10253869at2759"/>
<dbReference type="CDD" id="cd04301">
    <property type="entry name" value="NAT_SF"/>
    <property type="match status" value="1"/>
</dbReference>
<dbReference type="PROSITE" id="PS01062">
    <property type="entry name" value="HMG_COA_LYASE"/>
    <property type="match status" value="1"/>
</dbReference>
<reference evidence="10 11" key="1">
    <citation type="submission" date="2020-07" db="EMBL/GenBank/DDBJ databases">
        <title>Telomere length de novo assembly of all 7 chromosomes of the fungus, Metarhizium brunneum, using a novel assembly pipeline.</title>
        <authorList>
            <person name="Saud z."/>
            <person name="Kortsinoglou A."/>
            <person name="Kouvelis V.N."/>
            <person name="Butt T.M."/>
        </authorList>
    </citation>
    <scope>NUCLEOTIDE SEQUENCE [LARGE SCALE GENOMIC DNA]</scope>
    <source>
        <strain evidence="10 11">4556</strain>
    </source>
</reference>
<sequence>MPSANSSHMVRIVEVGPRDGLQNVKEIIPTATKVELIRKLCATGLQNIEVTSMVSPRAVPQLADGKAVLEDTQVQQLLQIHPQTRAPVLIPNIKGLDIAMQYGVKEVAVFVSASEGFSQANIKCSVQQGLDNSRKVAERALSHGISVRGYVSCIFACPFDGPTPHQAVLHCVKELLDMGCYEISLGDTTGVGAPTQVRSLVSFLTEAGIPVGKLAGHFHDTYGQAMANVWAAYHCGVRVFDSSVAGLGGCPYAPGAKGNLATEDLVYSLHTAGIDTGVNLSQLVDVGAWISQQLSAPNSSRAGNALRAAQSTAKSRDMPSVESLQWTQKPADRGIQVFRSGTNLKLVLNRPQNGNALTVAMMEQLTKIFEAAKSDQTITRIAITAKGKYFCTGMDLGRGSSPVAKGGATTDAQFNRLTRLFEAIDHAPQVTLALVQGPAFGGGVGLAFACDIRLMTAAASIKLTEVRLGLAPATISKYVIRELGVSFAREAMLSARSVTAKELVQLGRIATVVGPDVNPQDALDAYLIGLKHCAPRSSSLTKELVRLAWEDGGGGSKQADGIRRVFDDMMLPDSEAAYGLERFQAGIKDIDWDRYTLGKALAKSRLDSTLTFRKVTEDNWRAVANLSPKDGQKGNLAPNVWSLCEAHYSEDAWVRAIYADETLVGMLMMAIWDPDEAYYIWRFMIDGRYQSLGYGRRGVEFAMAHIRQHNPGAKRLGVMSTPPEGKSSGNPLKTVKPEDSPYKFYEKLGFREIAPPDEDGEIMMSIDL</sequence>
<evidence type="ECO:0000256" key="3">
    <source>
        <dbReference type="ARBA" id="ARBA00012910"/>
    </source>
</evidence>
<evidence type="ECO:0000259" key="9">
    <source>
        <dbReference type="PROSITE" id="PS51186"/>
    </source>
</evidence>
<name>A0A7D5Z607_9HYPO</name>
<dbReference type="KEGG" id="mbrn:26247409"/>
<dbReference type="InterPro" id="IPR043594">
    <property type="entry name" value="HMGL"/>
</dbReference>
<dbReference type="Gene3D" id="3.90.226.10">
    <property type="entry name" value="2-enoyl-CoA Hydratase, Chain A, domain 1"/>
    <property type="match status" value="1"/>
</dbReference>
<keyword evidence="4" id="KW-0479">Metal-binding</keyword>
<dbReference type="GO" id="GO:0046951">
    <property type="term" value="P:ketone body biosynthetic process"/>
    <property type="evidence" value="ECO:0007669"/>
    <property type="project" value="TreeGrafter"/>
</dbReference>
<comment type="catalytic activity">
    <reaction evidence="6">
        <text>(3S)-3-hydroxy-3-methylglutaryl-CoA = acetoacetate + acetyl-CoA</text>
        <dbReference type="Rhea" id="RHEA:24404"/>
        <dbReference type="ChEBI" id="CHEBI:13705"/>
        <dbReference type="ChEBI" id="CHEBI:43074"/>
        <dbReference type="ChEBI" id="CHEBI:57288"/>
        <dbReference type="EC" id="4.1.3.4"/>
    </reaction>
</comment>
<feature type="domain" description="Pyruvate carboxyltransferase" evidence="8">
    <location>
        <begin position="10"/>
        <end position="284"/>
    </location>
</feature>
<accession>A0A7D5Z607</accession>
<dbReference type="InterPro" id="IPR000182">
    <property type="entry name" value="GNAT_dom"/>
</dbReference>
<dbReference type="PANTHER" id="PTHR42738:SF17">
    <property type="entry name" value="HYDROXYMETHYLGLUTARYL-COA LYASE"/>
    <property type="match status" value="1"/>
</dbReference>
<dbReference type="InterPro" id="IPR029045">
    <property type="entry name" value="ClpP/crotonase-like_dom_sf"/>
</dbReference>
<dbReference type="Pfam" id="PF00583">
    <property type="entry name" value="Acetyltransf_1"/>
    <property type="match status" value="1"/>
</dbReference>
<evidence type="ECO:0000256" key="7">
    <source>
        <dbReference type="SAM" id="MobiDB-lite"/>
    </source>
</evidence>
<dbReference type="RefSeq" id="XP_014539854.2">
    <property type="nucleotide sequence ID" value="XM_014684368.2"/>
</dbReference>
<comment type="similarity">
    <text evidence="2">Belongs to the HMG-CoA lyase family.</text>
</comment>
<evidence type="ECO:0000313" key="11">
    <source>
        <dbReference type="Proteomes" id="UP000510686"/>
    </source>
</evidence>
<dbReference type="NCBIfam" id="NF004283">
    <property type="entry name" value="PRK05692.1"/>
    <property type="match status" value="1"/>
</dbReference>
<dbReference type="SUPFAM" id="SSF51569">
    <property type="entry name" value="Aldolase"/>
    <property type="match status" value="1"/>
</dbReference>
<dbReference type="CDD" id="cd07938">
    <property type="entry name" value="DRE_TIM_HMGL"/>
    <property type="match status" value="1"/>
</dbReference>
<dbReference type="EMBL" id="CP058933">
    <property type="protein sequence ID" value="QLI67888.1"/>
    <property type="molecule type" value="Genomic_DNA"/>
</dbReference>
<dbReference type="Gene3D" id="3.40.630.30">
    <property type="match status" value="1"/>
</dbReference>
<evidence type="ECO:0000256" key="2">
    <source>
        <dbReference type="ARBA" id="ARBA00009405"/>
    </source>
</evidence>
<proteinExistence type="inferred from homology"/>
<dbReference type="InterPro" id="IPR001753">
    <property type="entry name" value="Enoyl-CoA_hydra/iso"/>
</dbReference>
<dbReference type="InterPro" id="IPR013785">
    <property type="entry name" value="Aldolase_TIM"/>
</dbReference>
<protein>
    <recommendedName>
        <fullName evidence="3">hydroxymethylglutaryl-CoA lyase</fullName>
        <ecNumber evidence="3">4.1.3.4</ecNumber>
    </recommendedName>
</protein>
<dbReference type="GO" id="GO:0016747">
    <property type="term" value="F:acyltransferase activity, transferring groups other than amino-acyl groups"/>
    <property type="evidence" value="ECO:0007669"/>
    <property type="project" value="InterPro"/>
</dbReference>